<reference evidence="2" key="1">
    <citation type="journal article" date="2021" name="ISME J.">
        <title>Genomic evolution of the class Acidithiobacillia: deep-branching Proteobacteria living in extreme acidic conditions.</title>
        <authorList>
            <person name="Moya-Beltran A."/>
            <person name="Beard S."/>
            <person name="Rojas-Villalobos C."/>
            <person name="Issotta F."/>
            <person name="Gallardo Y."/>
            <person name="Ulloa R."/>
            <person name="Giaveno A."/>
            <person name="Degli Esposti M."/>
            <person name="Johnson D.B."/>
            <person name="Quatrini R."/>
        </authorList>
    </citation>
    <scope>NUCLEOTIDE SEQUENCE</scope>
    <source>
        <strain evidence="2">VAN18-1</strain>
    </source>
</reference>
<dbReference type="AlphaFoldDB" id="A0AAE2YSJ1"/>
<evidence type="ECO:0000313" key="3">
    <source>
        <dbReference type="Proteomes" id="UP001197378"/>
    </source>
</evidence>
<gene>
    <name evidence="2" type="ORF">HFQ13_12665</name>
</gene>
<feature type="domain" description="MoaB/Mog" evidence="1">
    <location>
        <begin position="6"/>
        <end position="166"/>
    </location>
</feature>
<dbReference type="RefSeq" id="WP_215870979.1">
    <property type="nucleotide sequence ID" value="NZ_JAAXYO010000180.1"/>
</dbReference>
<dbReference type="Gene3D" id="3.40.980.10">
    <property type="entry name" value="MoaB/Mog-like domain"/>
    <property type="match status" value="1"/>
</dbReference>
<protein>
    <submittedName>
        <fullName evidence="2">Competence/damage-inducible protein A</fullName>
    </submittedName>
</protein>
<dbReference type="Pfam" id="PF00994">
    <property type="entry name" value="MoCF_biosynth"/>
    <property type="match status" value="1"/>
</dbReference>
<sequence>MTARLGIIIVGSEILLGKREDRHFARSREQALNRGYELAWSLLLADRWEDLIKQYRWAFAQDCPFFSFGGLGATPDDLTRAAAAAALDLPVERHPEAARLIRERFGDGAEPIRIRMADLPKDASIIPNPVNQIPGFQLRQGYFFPGFPQMAEPMTQWVLERDFPLRTSALQLRILLREQKESDWVDFMERFCAAHAQVEFSSLPSFAATGTQIELGLRGEAAALHAAWQMLATELERRGVRWEWLEEPRFP</sequence>
<dbReference type="InterPro" id="IPR036425">
    <property type="entry name" value="MoaB/Mog-like_dom_sf"/>
</dbReference>
<organism evidence="2 3">
    <name type="scientific">Igneacidithiobacillus copahuensis</name>
    <dbReference type="NCBI Taxonomy" id="2724909"/>
    <lineage>
        <taxon>Bacteria</taxon>
        <taxon>Pseudomonadati</taxon>
        <taxon>Pseudomonadota</taxon>
        <taxon>Acidithiobacillia</taxon>
        <taxon>Acidithiobacillales</taxon>
        <taxon>Acidithiobacillaceae</taxon>
        <taxon>Igneacidithiobacillus</taxon>
    </lineage>
</organism>
<keyword evidence="3" id="KW-1185">Reference proteome</keyword>
<comment type="caution">
    <text evidence="2">The sequence shown here is derived from an EMBL/GenBank/DDBJ whole genome shotgun (WGS) entry which is preliminary data.</text>
</comment>
<evidence type="ECO:0000259" key="1">
    <source>
        <dbReference type="SMART" id="SM00852"/>
    </source>
</evidence>
<dbReference type="Proteomes" id="UP001197378">
    <property type="component" value="Unassembled WGS sequence"/>
</dbReference>
<dbReference type="PANTHER" id="PTHR13939">
    <property type="entry name" value="NICOTINAMIDE-NUCLEOTIDE AMIDOHYDROLASE PNCC"/>
    <property type="match status" value="1"/>
</dbReference>
<dbReference type="InterPro" id="IPR050101">
    <property type="entry name" value="CinA"/>
</dbReference>
<name>A0AAE2YSJ1_9PROT</name>
<dbReference type="SUPFAM" id="SSF53218">
    <property type="entry name" value="Molybdenum cofactor biosynthesis proteins"/>
    <property type="match status" value="1"/>
</dbReference>
<dbReference type="EMBL" id="JAAXYO010000180">
    <property type="protein sequence ID" value="MBU2789045.1"/>
    <property type="molecule type" value="Genomic_DNA"/>
</dbReference>
<dbReference type="PANTHER" id="PTHR13939:SF0">
    <property type="entry name" value="NMN AMIDOHYDROLASE-LIKE PROTEIN YFAY"/>
    <property type="match status" value="1"/>
</dbReference>
<dbReference type="SMART" id="SM00852">
    <property type="entry name" value="MoCF_biosynth"/>
    <property type="match status" value="1"/>
</dbReference>
<proteinExistence type="predicted"/>
<evidence type="ECO:0000313" key="2">
    <source>
        <dbReference type="EMBL" id="MBU2789045.1"/>
    </source>
</evidence>
<accession>A0AAE2YSJ1</accession>
<dbReference type="InterPro" id="IPR001453">
    <property type="entry name" value="MoaB/Mog_dom"/>
</dbReference>